<dbReference type="InterPro" id="IPR029016">
    <property type="entry name" value="GAF-like_dom_sf"/>
</dbReference>
<dbReference type="SUPFAM" id="SSF50475">
    <property type="entry name" value="FMN-binding split barrel"/>
    <property type="match status" value="1"/>
</dbReference>
<comment type="caution">
    <text evidence="2">The sequence shown here is derived from an EMBL/GenBank/DDBJ whole genome shotgun (WGS) entry which is preliminary data.</text>
</comment>
<organism evidence="2 3">
    <name type="scientific">Marinobacterium aestuariivivens</name>
    <dbReference type="NCBI Taxonomy" id="1698799"/>
    <lineage>
        <taxon>Bacteria</taxon>
        <taxon>Pseudomonadati</taxon>
        <taxon>Pseudomonadota</taxon>
        <taxon>Gammaproteobacteria</taxon>
        <taxon>Oceanospirillales</taxon>
        <taxon>Oceanospirillaceae</taxon>
        <taxon>Marinobacterium</taxon>
    </lineage>
</organism>
<proteinExistence type="predicted"/>
<dbReference type="EMBL" id="JBHSWE010000001">
    <property type="protein sequence ID" value="MFC6673294.1"/>
    <property type="molecule type" value="Genomic_DNA"/>
</dbReference>
<sequence length="447" mass="49490">MNALLSLDRLRNCLEGVVPAGVATCDDHGMPNVTYVSQVMYVDPQHVALSYQFFNKTRANILANPQATALVLDPDTAARYRLRLRYLRTETCGPLFEGMKARLAGIASHEGMTGVFRLRGADIYRVLGIEAIPGRELPANLPAPAILPALRRSSDALNGCRTLDSLFDGLLDCLLREFGLQHAMLLIADLAASSLYVVASRGYPHSGIGAEIPLGVGVIGIAARERVPIRIMYAAAEYAYTRAVREEAIRSGLVRSLEEVIPLPGLPDPQSQLAIPLLCGKELAGVLYSESLEECRFGYDIEDALVTLCAQAGHALRLLQLQGEEALEAPVASTRRAPQGPALQIEYYPRDHSLFMDGDYLIKGVAGAILWELLHEYRDRGRTEFSNRELRRNPRLGLPDICDNLEARLILLTRRLVERQAPVRLEKSGRGRFRLTLKRPLQLHRRS</sequence>
<dbReference type="Proteomes" id="UP001596422">
    <property type="component" value="Unassembled WGS sequence"/>
</dbReference>
<feature type="domain" description="GAF" evidence="1">
    <location>
        <begin position="162"/>
        <end position="326"/>
    </location>
</feature>
<dbReference type="SUPFAM" id="SSF55781">
    <property type="entry name" value="GAF domain-like"/>
    <property type="match status" value="1"/>
</dbReference>
<dbReference type="SMART" id="SM00065">
    <property type="entry name" value="GAF"/>
    <property type="match status" value="1"/>
</dbReference>
<name>A0ABW2A7A1_9GAMM</name>
<dbReference type="Gene3D" id="2.30.110.10">
    <property type="entry name" value="Electron Transport, Fmn-binding Protein, Chain A"/>
    <property type="match status" value="1"/>
</dbReference>
<dbReference type="Gene3D" id="3.30.450.40">
    <property type="match status" value="1"/>
</dbReference>
<accession>A0ABW2A7A1</accession>
<evidence type="ECO:0000259" key="1">
    <source>
        <dbReference type="SMART" id="SM00065"/>
    </source>
</evidence>
<gene>
    <name evidence="2" type="ORF">ACFQDL_26800</name>
</gene>
<evidence type="ECO:0000313" key="3">
    <source>
        <dbReference type="Proteomes" id="UP001596422"/>
    </source>
</evidence>
<dbReference type="InterPro" id="IPR011576">
    <property type="entry name" value="Pyridox_Oxase_N"/>
</dbReference>
<dbReference type="InterPro" id="IPR012349">
    <property type="entry name" value="Split_barrel_FMN-bd"/>
</dbReference>
<dbReference type="InterPro" id="IPR003018">
    <property type="entry name" value="GAF"/>
</dbReference>
<dbReference type="Pfam" id="PF01243">
    <property type="entry name" value="PNPOx_N"/>
    <property type="match status" value="1"/>
</dbReference>
<reference evidence="3" key="1">
    <citation type="journal article" date="2019" name="Int. J. Syst. Evol. Microbiol.">
        <title>The Global Catalogue of Microorganisms (GCM) 10K type strain sequencing project: providing services to taxonomists for standard genome sequencing and annotation.</title>
        <authorList>
            <consortium name="The Broad Institute Genomics Platform"/>
            <consortium name="The Broad Institute Genome Sequencing Center for Infectious Disease"/>
            <person name="Wu L."/>
            <person name="Ma J."/>
        </authorList>
    </citation>
    <scope>NUCLEOTIDE SEQUENCE [LARGE SCALE GENOMIC DNA]</scope>
    <source>
        <strain evidence="3">NBRC 111756</strain>
    </source>
</reference>
<dbReference type="PANTHER" id="PTHR40660:SF1">
    <property type="entry name" value="5'-PHOSPHATE OXIDASE PUTATIVE DOMAIN-CONTAINING PROTEIN-RELATED"/>
    <property type="match status" value="1"/>
</dbReference>
<evidence type="ECO:0000313" key="2">
    <source>
        <dbReference type="EMBL" id="MFC6673294.1"/>
    </source>
</evidence>
<dbReference type="Pfam" id="PF13185">
    <property type="entry name" value="GAF_2"/>
    <property type="match status" value="1"/>
</dbReference>
<keyword evidence="3" id="KW-1185">Reference proteome</keyword>
<dbReference type="PANTHER" id="PTHR40660">
    <property type="entry name" value="5'-PHOSPHATE OXIDASE PUTATIVE DOMAIN-CONTAINING PROTEIN-RELATED"/>
    <property type="match status" value="1"/>
</dbReference>
<protein>
    <submittedName>
        <fullName evidence="2">GAF domain-containing protein</fullName>
    </submittedName>
</protein>
<dbReference type="RefSeq" id="WP_379911665.1">
    <property type="nucleotide sequence ID" value="NZ_JBHSWE010000001.1"/>
</dbReference>